<evidence type="ECO:0000313" key="2">
    <source>
        <dbReference type="Proteomes" id="UP000434639"/>
    </source>
</evidence>
<protein>
    <submittedName>
        <fullName evidence="1">Uncharacterized protein</fullName>
    </submittedName>
</protein>
<dbReference type="AlphaFoldDB" id="A0A7X2V636"/>
<evidence type="ECO:0000313" key="1">
    <source>
        <dbReference type="EMBL" id="MTH54688.1"/>
    </source>
</evidence>
<reference evidence="1 2" key="1">
    <citation type="journal article" date="2017" name="Int. J. Syst. Evol. Microbiol.">
        <title>Bacillus mangrovi sp. nov., isolated from a sediment sample from a mangrove forest.</title>
        <authorList>
            <person name="Gupta V."/>
            <person name="Singh P.K."/>
            <person name="Korpole S."/>
            <person name="Tanuku N.R.S."/>
            <person name="Pinnaka A.K."/>
        </authorList>
    </citation>
    <scope>NUCLEOTIDE SEQUENCE [LARGE SCALE GENOMIC DNA]</scope>
    <source>
        <strain evidence="1 2">KCTC 33872</strain>
    </source>
</reference>
<comment type="caution">
    <text evidence="1">The sequence shown here is derived from an EMBL/GenBank/DDBJ whole genome shotgun (WGS) entry which is preliminary data.</text>
</comment>
<organism evidence="1 2">
    <name type="scientific">Metabacillus mangrovi</name>
    <dbReference type="NCBI Taxonomy" id="1491830"/>
    <lineage>
        <taxon>Bacteria</taxon>
        <taxon>Bacillati</taxon>
        <taxon>Bacillota</taxon>
        <taxon>Bacilli</taxon>
        <taxon>Bacillales</taxon>
        <taxon>Bacillaceae</taxon>
        <taxon>Metabacillus</taxon>
    </lineage>
</organism>
<name>A0A7X2V636_9BACI</name>
<proteinExistence type="predicted"/>
<dbReference type="RefSeq" id="WP_155113202.1">
    <property type="nucleotide sequence ID" value="NZ_WMIB01000017.1"/>
</dbReference>
<dbReference type="OrthoDB" id="2747668at2"/>
<keyword evidence="2" id="KW-1185">Reference proteome</keyword>
<dbReference type="NCBIfam" id="NF047388">
    <property type="entry name" value="SA1320_fam"/>
    <property type="match status" value="1"/>
</dbReference>
<sequence>MGGGLALSVGVNNPKLKTVAYNPAPLPKGMVDPEKDYPNMTSYFGMYDPLTGALVSSNLAALIPGNHITIQNGLPGFEYTLNNHTGYGNPDNHLITNIGADEFIAVSIWTGEPLYGEGASVKIKLDKDALTTLTDSLDTEIKDRASLISKYITESETIVQIEADAFNKRIEKLQNVLIEEIKATIGDPAVQSLTKTGEAAKSLLNGCNTIIDFAEDLCRGLNQILNSPPSQLVEFITSTDISVESLFSTLRKEMNYSFNAVTQTTSMFSHIIETAIPLLIRGGTDFTNDAVVNEYNNHYQILQRNTAVITSQIEHFKSQISSTANEFFNRDENLKTNIANGSGAIQGVGFVPNTFTGTIDESPYFHFSTDLKDLVFESGYAVFRTECTLKLLPVLIGLENVLTAAAVILQGIIFAVKGASAYAVTITPDLTELFKEFDAQIKNYTDKIIENVDEVLSLVQGLQEGIAKLIMHLPQLIEFFQPYFETAIFETSNYKDVQLYNHASLNTLEYLKTLFKDIIFQLSDNESEAITVLCDISQNLTKNFDSLQKQIQCCTVNQTEFNK</sequence>
<gene>
    <name evidence="1" type="ORF">GKZ89_14895</name>
</gene>
<accession>A0A7X2V636</accession>
<dbReference type="EMBL" id="WMIB01000017">
    <property type="protein sequence ID" value="MTH54688.1"/>
    <property type="molecule type" value="Genomic_DNA"/>
</dbReference>
<dbReference type="Proteomes" id="UP000434639">
    <property type="component" value="Unassembled WGS sequence"/>
</dbReference>